<proteinExistence type="predicted"/>
<accession>A0AC34F0K3</accession>
<dbReference type="WBParaSite" id="ES5_v2.g10465.t1">
    <property type="protein sequence ID" value="ES5_v2.g10465.t1"/>
    <property type="gene ID" value="ES5_v2.g10465"/>
</dbReference>
<protein>
    <submittedName>
        <fullName evidence="2">Inner centromere protein ARK-binding domain-containing protein</fullName>
    </submittedName>
</protein>
<sequence length="533" mass="60984">MVSTRAKHPPAIPVPNFDNLYKLKFDFNDEKILKTDPFVDAITNFFIEADEMNKNVKALIAERTKKKVPSTPKKKTAATTLVRNQIDELRKISFDEDDDDEDASFDIAEPVSSPRRASPVKTTTTSRPSPKKPISTPFRHTPIKPVTPQKKKAEAAERKNKLLQEKADQALERKQKQLQEKAEKIKKDNEEKTNKVLERRMQFEEEAKRKAEATKLKEAKMREFEARQREEARPIVAVTPKQDKRKKEAILTPRQAHIPPKKGKTLPQQQQHQHTYDIPSPERKHKKATPPGEKVTPIRRTSDDIFDVEDDSQSADEEDNVEQLNYEELSPADIENHDEPINYVELTAEEAVDDIRTKSGKQTRAFSFGDVTDSYRESRVHHKSAGGTPAVKGEPMEEDEIEYENDENAAPLQNDVNKSSYDMTVEKVYLPSTATNYNVDDLSSNDETDDEAKPRKNVPAWAKKQELNAHVKKMLKVVSTEQRIAHFGSVQPPTLEFLFNIPNKSRHRHSSAVWQSPLHQPTAGHSRLPHIRR</sequence>
<reference evidence="2" key="1">
    <citation type="submission" date="2022-11" db="UniProtKB">
        <authorList>
            <consortium name="WormBaseParasite"/>
        </authorList>
    </citation>
    <scope>IDENTIFICATION</scope>
</reference>
<evidence type="ECO:0000313" key="1">
    <source>
        <dbReference type="Proteomes" id="UP000887579"/>
    </source>
</evidence>
<dbReference type="Proteomes" id="UP000887579">
    <property type="component" value="Unplaced"/>
</dbReference>
<name>A0AC34F0K3_9BILA</name>
<evidence type="ECO:0000313" key="2">
    <source>
        <dbReference type="WBParaSite" id="ES5_v2.g10465.t1"/>
    </source>
</evidence>
<organism evidence="1 2">
    <name type="scientific">Panagrolaimus sp. ES5</name>
    <dbReference type="NCBI Taxonomy" id="591445"/>
    <lineage>
        <taxon>Eukaryota</taxon>
        <taxon>Metazoa</taxon>
        <taxon>Ecdysozoa</taxon>
        <taxon>Nematoda</taxon>
        <taxon>Chromadorea</taxon>
        <taxon>Rhabditida</taxon>
        <taxon>Tylenchina</taxon>
        <taxon>Panagrolaimomorpha</taxon>
        <taxon>Panagrolaimoidea</taxon>
        <taxon>Panagrolaimidae</taxon>
        <taxon>Panagrolaimus</taxon>
    </lineage>
</organism>